<keyword evidence="1" id="KW-0805">Transcription regulation</keyword>
<dbReference type="InterPro" id="IPR001034">
    <property type="entry name" value="DeoR_HTH"/>
</dbReference>
<dbReference type="PANTHER" id="PTHR30363">
    <property type="entry name" value="HTH-TYPE TRANSCRIPTIONAL REGULATOR SRLR-RELATED"/>
    <property type="match status" value="1"/>
</dbReference>
<dbReference type="Pfam" id="PF08220">
    <property type="entry name" value="HTH_DeoR"/>
    <property type="match status" value="1"/>
</dbReference>
<dbReference type="InterPro" id="IPR036390">
    <property type="entry name" value="WH_DNA-bd_sf"/>
</dbReference>
<dbReference type="SUPFAM" id="SSF46785">
    <property type="entry name" value="Winged helix' DNA-binding domain"/>
    <property type="match status" value="1"/>
</dbReference>
<evidence type="ECO:0000313" key="5">
    <source>
        <dbReference type="EMBL" id="ROU02608.1"/>
    </source>
</evidence>
<dbReference type="PANTHER" id="PTHR30363:SF44">
    <property type="entry name" value="AGA OPERON TRANSCRIPTIONAL REPRESSOR-RELATED"/>
    <property type="match status" value="1"/>
</dbReference>
<evidence type="ECO:0000256" key="2">
    <source>
        <dbReference type="ARBA" id="ARBA00023163"/>
    </source>
</evidence>
<accession>A0A3N2R5D9</accession>
<dbReference type="SUPFAM" id="SSF100950">
    <property type="entry name" value="NagB/RpiA/CoA transferase-like"/>
    <property type="match status" value="1"/>
</dbReference>
<evidence type="ECO:0000259" key="4">
    <source>
        <dbReference type="PROSITE" id="PS51000"/>
    </source>
</evidence>
<dbReference type="EMBL" id="RDRB01000004">
    <property type="protein sequence ID" value="ROU02608.1"/>
    <property type="molecule type" value="Genomic_DNA"/>
</dbReference>
<dbReference type="InterPro" id="IPR025997">
    <property type="entry name" value="SBP_2_dom"/>
</dbReference>
<comment type="caution">
    <text evidence="5">The sequence shown here is derived from an EMBL/GenBank/DDBJ whole genome shotgun (WGS) entry which is preliminary data.</text>
</comment>
<dbReference type="SUPFAM" id="SSF53822">
    <property type="entry name" value="Periplasmic binding protein-like I"/>
    <property type="match status" value="1"/>
</dbReference>
<dbReference type="Pfam" id="PF00455">
    <property type="entry name" value="DeoRC"/>
    <property type="match status" value="1"/>
</dbReference>
<protein>
    <submittedName>
        <fullName evidence="5">DeoR family transcriptional regulator</fullName>
    </submittedName>
</protein>
<organism evidence="5 6">
    <name type="scientific">Histidinibacterium lentulum</name>
    <dbReference type="NCBI Taxonomy" id="2480588"/>
    <lineage>
        <taxon>Bacteria</taxon>
        <taxon>Pseudomonadati</taxon>
        <taxon>Pseudomonadota</taxon>
        <taxon>Alphaproteobacteria</taxon>
        <taxon>Rhodobacterales</taxon>
        <taxon>Paracoccaceae</taxon>
        <taxon>Histidinibacterium</taxon>
    </lineage>
</organism>
<dbReference type="SMART" id="SM00420">
    <property type="entry name" value="HTH_DEOR"/>
    <property type="match status" value="1"/>
</dbReference>
<name>A0A3N2R5D9_9RHOB</name>
<feature type="region of interest" description="Disordered" evidence="3">
    <location>
        <begin position="568"/>
        <end position="588"/>
    </location>
</feature>
<keyword evidence="2" id="KW-0804">Transcription</keyword>
<dbReference type="AlphaFoldDB" id="A0A3N2R5D9"/>
<dbReference type="OrthoDB" id="9816363at2"/>
<dbReference type="PROSITE" id="PS51000">
    <property type="entry name" value="HTH_DEOR_2"/>
    <property type="match status" value="1"/>
</dbReference>
<feature type="domain" description="HTH deoR-type" evidence="4">
    <location>
        <begin position="3"/>
        <end position="59"/>
    </location>
</feature>
<evidence type="ECO:0000256" key="1">
    <source>
        <dbReference type="ARBA" id="ARBA00023015"/>
    </source>
</evidence>
<dbReference type="SMART" id="SM01134">
    <property type="entry name" value="DeoRC"/>
    <property type="match status" value="1"/>
</dbReference>
<dbReference type="Pfam" id="PF13407">
    <property type="entry name" value="Peripla_BP_4"/>
    <property type="match status" value="1"/>
</dbReference>
<dbReference type="Gene3D" id="1.10.10.10">
    <property type="entry name" value="Winged helix-like DNA-binding domain superfamily/Winged helix DNA-binding domain"/>
    <property type="match status" value="1"/>
</dbReference>
<dbReference type="RefSeq" id="WP_123642133.1">
    <property type="nucleotide sequence ID" value="NZ_ML119084.1"/>
</dbReference>
<keyword evidence="6" id="KW-1185">Reference proteome</keyword>
<dbReference type="InterPro" id="IPR037171">
    <property type="entry name" value="NagB/RpiA_transferase-like"/>
</dbReference>
<dbReference type="InterPro" id="IPR028082">
    <property type="entry name" value="Peripla_BP_I"/>
</dbReference>
<reference evidence="5 6" key="1">
    <citation type="submission" date="2018-10" db="EMBL/GenBank/DDBJ databases">
        <title>Histidinibacterium lentulum gen. nov., sp. nov., a marine bacterium from the culture broth of Picochlorum sp. 122.</title>
        <authorList>
            <person name="Wang G."/>
        </authorList>
    </citation>
    <scope>NUCLEOTIDE SEQUENCE [LARGE SCALE GENOMIC DNA]</scope>
    <source>
        <strain evidence="5 6">B17</strain>
    </source>
</reference>
<dbReference type="InterPro" id="IPR014036">
    <property type="entry name" value="DeoR-like_C"/>
</dbReference>
<dbReference type="InterPro" id="IPR050313">
    <property type="entry name" value="Carb_Metab_HTH_regulators"/>
</dbReference>
<evidence type="ECO:0000313" key="6">
    <source>
        <dbReference type="Proteomes" id="UP000268016"/>
    </source>
</evidence>
<dbReference type="Proteomes" id="UP000268016">
    <property type="component" value="Unassembled WGS sequence"/>
</dbReference>
<dbReference type="Gene3D" id="3.40.50.2300">
    <property type="match status" value="2"/>
</dbReference>
<gene>
    <name evidence="5" type="ORF">EAT49_09795</name>
</gene>
<dbReference type="GO" id="GO:0003700">
    <property type="term" value="F:DNA-binding transcription factor activity"/>
    <property type="evidence" value="ECO:0007669"/>
    <property type="project" value="InterPro"/>
</dbReference>
<sequence length="588" mass="62718">MIKPKRHRRILSILRAEGSVDLSELARMLPEVSRVTLRRDIAELAEAGALKRTHGGALLPDADLLRGDGPRLVTFEGISSELEDLDAIILPPVSGRGAAALRRQIARRGLPFLAESAEQEGGVYLGPDNRAAGRALGAEAGREARAAGETVLMICHPELANTRDRAEGFSGALRDTAPGRVEVIRVNGQGTYRQALRVALDAFKSHPDISIVFGVNDHSALAGIEAAERTGTPVRVYATGGENPSFIGRLAEDGPLRAVAAFFPDVVGALGVDLLAGALSGAPLPERATTPHAILTRETLADHYRETDGVWSLLDTRRVALMGPPPPPPGRRVRGARFGFMPHFPAHDWYRTMIQAMTARAEHYGASLKVSPPHKGIAAEISRLRAEIAAAAAGRIRPGQTVILGEGEATACLAAELRRRAAEAPDSLKGVTVITNALDVLHRLETAQPLKVILTSGEYQKADRCLVGPSLGALFERMRADIAFLSVAGVSSEFGISSLDERLALAGSRFIDAARRTVALADHTAIGADANHRIARPSDFHEVMTDDGALPADRQRLRAAGIDVTIAGDATDEVPQETGREERMARDA</sequence>
<dbReference type="InterPro" id="IPR036388">
    <property type="entry name" value="WH-like_DNA-bd_sf"/>
</dbReference>
<evidence type="ECO:0000256" key="3">
    <source>
        <dbReference type="SAM" id="MobiDB-lite"/>
    </source>
</evidence>
<proteinExistence type="predicted"/>
<feature type="compositionally biased region" description="Basic and acidic residues" evidence="3">
    <location>
        <begin position="578"/>
        <end position="588"/>
    </location>
</feature>